<evidence type="ECO:0000313" key="3">
    <source>
        <dbReference type="Proteomes" id="UP000245783"/>
    </source>
</evidence>
<name>A0A316VRS4_9BASI</name>
<dbReference type="InParanoid" id="A0A316VRS4"/>
<reference evidence="2 3" key="1">
    <citation type="journal article" date="2018" name="Mol. Biol. Evol.">
        <title>Broad Genomic Sampling Reveals a Smut Pathogenic Ancestry of the Fungal Clade Ustilaginomycotina.</title>
        <authorList>
            <person name="Kijpornyongpan T."/>
            <person name="Mondo S.J."/>
            <person name="Barry K."/>
            <person name="Sandor L."/>
            <person name="Lee J."/>
            <person name="Lipzen A."/>
            <person name="Pangilinan J."/>
            <person name="LaButti K."/>
            <person name="Hainaut M."/>
            <person name="Henrissat B."/>
            <person name="Grigoriev I.V."/>
            <person name="Spatafora J.W."/>
            <person name="Aime M.C."/>
        </authorList>
    </citation>
    <scope>NUCLEOTIDE SEQUENCE [LARGE SCALE GENOMIC DNA]</scope>
    <source>
        <strain evidence="2 3">MCA 4658</strain>
    </source>
</reference>
<accession>A0A316VRS4</accession>
<dbReference type="AlphaFoldDB" id="A0A316VRS4"/>
<dbReference type="GO" id="GO:0005743">
    <property type="term" value="C:mitochondrial inner membrane"/>
    <property type="evidence" value="ECO:0007669"/>
    <property type="project" value="InterPro"/>
</dbReference>
<comment type="similarity">
    <text evidence="1">Belongs to the eukaryotic ATPase epsilon family.</text>
</comment>
<dbReference type="RefSeq" id="XP_025367457.1">
    <property type="nucleotide sequence ID" value="XM_025512005.1"/>
</dbReference>
<keyword evidence="3" id="KW-1185">Reference proteome</keyword>
<sequence>MSSAAPWRAFFGYNKYTQIAGQATRAALKEAERVEADRRGVLSLRFQEWKDGQSGEHVSGLVCLLAARNCIPRSQEMKQK</sequence>
<gene>
    <name evidence="2" type="ORF">IE81DRAFT_293612</name>
</gene>
<dbReference type="STRING" id="1522189.A0A316VRS4"/>
<protein>
    <recommendedName>
        <fullName evidence="4">Mitochondrial ATP synthase epsilon chain domain-containing protein</fullName>
    </recommendedName>
</protein>
<dbReference type="GO" id="GO:0045259">
    <property type="term" value="C:proton-transporting ATP synthase complex"/>
    <property type="evidence" value="ECO:0007669"/>
    <property type="project" value="InterPro"/>
</dbReference>
<evidence type="ECO:0000313" key="2">
    <source>
        <dbReference type="EMBL" id="PWN40297.1"/>
    </source>
</evidence>
<dbReference type="InterPro" id="IPR036742">
    <property type="entry name" value="ATP_synth_F1_esu_sf_mt"/>
</dbReference>
<dbReference type="Proteomes" id="UP000245783">
    <property type="component" value="Unassembled WGS sequence"/>
</dbReference>
<dbReference type="SUPFAM" id="SSF48690">
    <property type="entry name" value="Epsilon subunit of mitochondrial F1F0-ATP synthase"/>
    <property type="match status" value="1"/>
</dbReference>
<dbReference type="CDD" id="cd12153">
    <property type="entry name" value="F1-ATPase_epsilon"/>
    <property type="match status" value="1"/>
</dbReference>
<dbReference type="GO" id="GO:0046933">
    <property type="term" value="F:proton-transporting ATP synthase activity, rotational mechanism"/>
    <property type="evidence" value="ECO:0007669"/>
    <property type="project" value="InterPro"/>
</dbReference>
<dbReference type="Pfam" id="PF04627">
    <property type="entry name" value="ATP-synt_Eps"/>
    <property type="match status" value="1"/>
</dbReference>
<organism evidence="2 3">
    <name type="scientific">Ceraceosorus guamensis</name>
    <dbReference type="NCBI Taxonomy" id="1522189"/>
    <lineage>
        <taxon>Eukaryota</taxon>
        <taxon>Fungi</taxon>
        <taxon>Dikarya</taxon>
        <taxon>Basidiomycota</taxon>
        <taxon>Ustilaginomycotina</taxon>
        <taxon>Exobasidiomycetes</taxon>
        <taxon>Ceraceosorales</taxon>
        <taxon>Ceraceosoraceae</taxon>
        <taxon>Ceraceosorus</taxon>
    </lineage>
</organism>
<dbReference type="GeneID" id="37033875"/>
<dbReference type="OrthoDB" id="269124at2759"/>
<proteinExistence type="inferred from homology"/>
<evidence type="ECO:0008006" key="4">
    <source>
        <dbReference type="Google" id="ProtNLM"/>
    </source>
</evidence>
<dbReference type="Gene3D" id="1.10.1620.20">
    <property type="entry name" value="ATP synthase, F1 complex, epsilon subunit superfamily, mitochondrial"/>
    <property type="match status" value="1"/>
</dbReference>
<evidence type="ECO:0000256" key="1">
    <source>
        <dbReference type="ARBA" id="ARBA00009502"/>
    </source>
</evidence>
<dbReference type="EMBL" id="KZ819422">
    <property type="protein sequence ID" value="PWN40297.1"/>
    <property type="molecule type" value="Genomic_DNA"/>
</dbReference>
<dbReference type="InterPro" id="IPR006721">
    <property type="entry name" value="ATP_synth_F1_esu_mt"/>
</dbReference>